<dbReference type="GO" id="GO:0000049">
    <property type="term" value="F:tRNA binding"/>
    <property type="evidence" value="ECO:0007669"/>
    <property type="project" value="UniProtKB-KW"/>
</dbReference>
<comment type="catalytic activity">
    <reaction evidence="3">
        <text>cytidine(34) in elongator tRNA(Met) + acetate + ATP = N(4)-acetylcytidine(34) in elongator tRNA(Met) + AMP + diphosphate</text>
        <dbReference type="Rhea" id="RHEA:58144"/>
        <dbReference type="Rhea" id="RHEA-COMP:10693"/>
        <dbReference type="Rhea" id="RHEA-COMP:10694"/>
        <dbReference type="ChEBI" id="CHEBI:30089"/>
        <dbReference type="ChEBI" id="CHEBI:30616"/>
        <dbReference type="ChEBI" id="CHEBI:33019"/>
        <dbReference type="ChEBI" id="CHEBI:74900"/>
        <dbReference type="ChEBI" id="CHEBI:82748"/>
        <dbReference type="ChEBI" id="CHEBI:456215"/>
    </reaction>
</comment>
<comment type="subcellular location">
    <subcellularLocation>
        <location evidence="3">Cytoplasm</location>
    </subcellularLocation>
</comment>
<dbReference type="InterPro" id="IPR014729">
    <property type="entry name" value="Rossmann-like_a/b/a_fold"/>
</dbReference>
<dbReference type="Proteomes" id="UP000284219">
    <property type="component" value="Unassembled WGS sequence"/>
</dbReference>
<keyword evidence="5" id="KW-1185">Reference proteome</keyword>
<feature type="binding site" evidence="3">
    <location>
        <position position="187"/>
    </location>
    <ligand>
        <name>ATP</name>
        <dbReference type="ChEBI" id="CHEBI:30616"/>
    </ligand>
</feature>
<comment type="function">
    <text evidence="3">Catalyzes the formation of N(4)-acetylcytidine (ac(4)C) at the wobble position of elongator tRNA(Met), using acetate and ATP as substrates. First activates an acetate ion to form acetyladenylate (Ac-AMP) and then transfers the acetyl group to tRNA to form ac(4)C34.</text>
</comment>
<dbReference type="PANTHER" id="PTHR37825">
    <property type="entry name" value="TRNA(MET) CYTIDINE ACETATE LIGASE"/>
    <property type="match status" value="1"/>
</dbReference>
<evidence type="ECO:0000313" key="4">
    <source>
        <dbReference type="EMBL" id="RKD24163.1"/>
    </source>
</evidence>
<keyword evidence="2 3" id="KW-0819">tRNA processing</keyword>
<protein>
    <recommendedName>
        <fullName evidence="3">tRNA(Met) cytidine acetate ligase</fullName>
        <ecNumber evidence="3">6.3.4.-</ecNumber>
    </recommendedName>
</protein>
<sequence length="400" mass="45010">MKVVGLIVEYNPLHNGHLYHYQEAIKATQADACVAVMSGNFLQRGEPAIVSKWARTKMALAIGVDLVIELPTAYCTQNAEVFAFGAVSALHSLGVVDSICFGSESGSTDWLEELAQKLANEPASFKQELKQGLSEGLPYPSAYANAAANLANVSIDDLNKPNNILGLNYILALKRLNSSIKPYTITRVKAGYNETAITDQTIASATALRKLIAESNLDTIQNFTPLSTYQILREEQQAARFPIDWDLFFSFVRQQLLAQGTEQLALIHEMDEGIEHRLKRLSLQTTDFQSFMEAIKTKRYTWNRLQRLLLYLLLNVTKREINNLQLQRGVPYIRALGFNQRGQALLRRAGEQSLVPVIGRIQKEKHPMLDLDVRASNLYQLAYQPASFRPEHTFTPIKWK</sequence>
<dbReference type="OrthoDB" id="9769796at2"/>
<dbReference type="SUPFAM" id="SSF52374">
    <property type="entry name" value="Nucleotidylyl transferase"/>
    <property type="match status" value="1"/>
</dbReference>
<accession>A0A419SJH2</accession>
<dbReference type="RefSeq" id="WP_120189425.1">
    <property type="nucleotide sequence ID" value="NZ_MCHY01000008.1"/>
</dbReference>
<feature type="binding site" evidence="3">
    <location>
        <position position="102"/>
    </location>
    <ligand>
        <name>ATP</name>
        <dbReference type="ChEBI" id="CHEBI:30616"/>
    </ligand>
</feature>
<evidence type="ECO:0000256" key="1">
    <source>
        <dbReference type="ARBA" id="ARBA00022598"/>
    </source>
</evidence>
<dbReference type="GO" id="GO:0005524">
    <property type="term" value="F:ATP binding"/>
    <property type="evidence" value="ECO:0007669"/>
    <property type="project" value="UniProtKB-KW"/>
</dbReference>
<dbReference type="EC" id="6.3.4.-" evidence="3"/>
<keyword evidence="3" id="KW-0820">tRNA-binding</keyword>
<keyword evidence="3" id="KW-0694">RNA-binding</keyword>
<reference evidence="4 5" key="1">
    <citation type="submission" date="2016-08" db="EMBL/GenBank/DDBJ databases">
        <title>Novel Firmicute Genomes.</title>
        <authorList>
            <person name="Poppleton D.I."/>
            <person name="Gribaldo S."/>
        </authorList>
    </citation>
    <scope>NUCLEOTIDE SEQUENCE [LARGE SCALE GENOMIC DNA]</scope>
    <source>
        <strain evidence="4 5">RAOx-1</strain>
    </source>
</reference>
<feature type="binding site" evidence="3">
    <location>
        <position position="162"/>
    </location>
    <ligand>
        <name>ATP</name>
        <dbReference type="ChEBI" id="CHEBI:30616"/>
    </ligand>
</feature>
<dbReference type="Pfam" id="PF05636">
    <property type="entry name" value="HIGH_NTase1"/>
    <property type="match status" value="1"/>
</dbReference>
<comment type="similarity">
    <text evidence="3">Belongs to the TmcAL family.</text>
</comment>
<organism evidence="4 5">
    <name type="scientific">Ammoniphilus oxalaticus</name>
    <dbReference type="NCBI Taxonomy" id="66863"/>
    <lineage>
        <taxon>Bacteria</taxon>
        <taxon>Bacillati</taxon>
        <taxon>Bacillota</taxon>
        <taxon>Bacilli</taxon>
        <taxon>Bacillales</taxon>
        <taxon>Paenibacillaceae</taxon>
        <taxon>Aneurinibacillus group</taxon>
        <taxon>Ammoniphilus</taxon>
    </lineage>
</organism>
<dbReference type="PANTHER" id="PTHR37825:SF1">
    <property type="entry name" value="TRNA(MET) CYTIDINE ACETATE LIGASE"/>
    <property type="match status" value="1"/>
</dbReference>
<feature type="binding site" evidence="3">
    <location>
        <begin position="7"/>
        <end position="20"/>
    </location>
    <ligand>
        <name>ATP</name>
        <dbReference type="ChEBI" id="CHEBI:30616"/>
    </ligand>
</feature>
<gene>
    <name evidence="3" type="primary">tmcAL</name>
    <name evidence="4" type="ORF">BEP19_07080</name>
</gene>
<dbReference type="GO" id="GO:0016879">
    <property type="term" value="F:ligase activity, forming carbon-nitrogen bonds"/>
    <property type="evidence" value="ECO:0007669"/>
    <property type="project" value="UniProtKB-UniRule"/>
</dbReference>
<comment type="caution">
    <text evidence="4">The sequence shown here is derived from an EMBL/GenBank/DDBJ whole genome shotgun (WGS) entry which is preliminary data.</text>
</comment>
<dbReference type="InterPro" id="IPR008513">
    <property type="entry name" value="tRNA(Met)_cyd_acetate_ligase"/>
</dbReference>
<evidence type="ECO:0000256" key="2">
    <source>
        <dbReference type="ARBA" id="ARBA00022694"/>
    </source>
</evidence>
<dbReference type="AlphaFoldDB" id="A0A419SJH2"/>
<comment type="caution">
    <text evidence="3">Lacks conserved residue(s) required for the propagation of feature annotation.</text>
</comment>
<evidence type="ECO:0000313" key="5">
    <source>
        <dbReference type="Proteomes" id="UP000284219"/>
    </source>
</evidence>
<dbReference type="GO" id="GO:0006400">
    <property type="term" value="P:tRNA modification"/>
    <property type="evidence" value="ECO:0007669"/>
    <property type="project" value="UniProtKB-UniRule"/>
</dbReference>
<evidence type="ECO:0000256" key="3">
    <source>
        <dbReference type="HAMAP-Rule" id="MF_01539"/>
    </source>
</evidence>
<dbReference type="GO" id="GO:0005737">
    <property type="term" value="C:cytoplasm"/>
    <property type="evidence" value="ECO:0007669"/>
    <property type="project" value="UniProtKB-SubCell"/>
</dbReference>
<keyword evidence="1 3" id="KW-0436">Ligase</keyword>
<name>A0A419SJH2_9BACL</name>
<dbReference type="EMBL" id="MCHY01000008">
    <property type="protein sequence ID" value="RKD24163.1"/>
    <property type="molecule type" value="Genomic_DNA"/>
</dbReference>
<dbReference type="NCBIfam" id="NF010191">
    <property type="entry name" value="PRK13670.1"/>
    <property type="match status" value="1"/>
</dbReference>
<dbReference type="Gene3D" id="3.40.50.620">
    <property type="entry name" value="HUPs"/>
    <property type="match status" value="1"/>
</dbReference>
<keyword evidence="3" id="KW-0963">Cytoplasm</keyword>
<keyword evidence="3" id="KW-0067">ATP-binding</keyword>
<dbReference type="HAMAP" id="MF_01539">
    <property type="entry name" value="TmcAL"/>
    <property type="match status" value="1"/>
</dbReference>
<keyword evidence="3" id="KW-0547">Nucleotide-binding</keyword>
<proteinExistence type="inferred from homology"/>